<evidence type="ECO:0000313" key="1">
    <source>
        <dbReference type="EMBL" id="KAK5850087.1"/>
    </source>
</evidence>
<organism evidence="1 2">
    <name type="scientific">Eleginops maclovinus</name>
    <name type="common">Patagonian blennie</name>
    <name type="synonym">Eleginus maclovinus</name>
    <dbReference type="NCBI Taxonomy" id="56733"/>
    <lineage>
        <taxon>Eukaryota</taxon>
        <taxon>Metazoa</taxon>
        <taxon>Chordata</taxon>
        <taxon>Craniata</taxon>
        <taxon>Vertebrata</taxon>
        <taxon>Euteleostomi</taxon>
        <taxon>Actinopterygii</taxon>
        <taxon>Neopterygii</taxon>
        <taxon>Teleostei</taxon>
        <taxon>Neoteleostei</taxon>
        <taxon>Acanthomorphata</taxon>
        <taxon>Eupercaria</taxon>
        <taxon>Perciformes</taxon>
        <taxon>Notothenioidei</taxon>
        <taxon>Eleginopidae</taxon>
        <taxon>Eleginops</taxon>
    </lineage>
</organism>
<reference evidence="1 2" key="1">
    <citation type="journal article" date="2023" name="Genes (Basel)">
        <title>Chromosome-Level Genome Assembly and Circadian Gene Repertoire of the Patagonia Blennie Eleginops maclovinus-The Closest Ancestral Proxy of Antarctic Cryonotothenioids.</title>
        <authorList>
            <person name="Cheng C.C."/>
            <person name="Rivera-Colon A.G."/>
            <person name="Minhas B.F."/>
            <person name="Wilson L."/>
            <person name="Rayamajhi N."/>
            <person name="Vargas-Chacoff L."/>
            <person name="Catchen J.M."/>
        </authorList>
    </citation>
    <scope>NUCLEOTIDE SEQUENCE [LARGE SCALE GENOMIC DNA]</scope>
    <source>
        <tissue evidence="1">Blood</tissue>
    </source>
</reference>
<sequence>MKVIQELCQTLKRMLGKSLPNTRLTRDGLMEDVKIALAARSPIATEIINHLNPTVCFAADTNPREL</sequence>
<dbReference type="Proteomes" id="UP001346869">
    <property type="component" value="Unassembled WGS sequence"/>
</dbReference>
<keyword evidence="2" id="KW-1185">Reference proteome</keyword>
<name>A0AAN7WWJ2_ELEMC</name>
<evidence type="ECO:0000313" key="2">
    <source>
        <dbReference type="Proteomes" id="UP001346869"/>
    </source>
</evidence>
<dbReference type="AlphaFoldDB" id="A0AAN7WWJ2"/>
<accession>A0AAN7WWJ2</accession>
<protein>
    <submittedName>
        <fullName evidence="1">Uncharacterized protein</fullName>
    </submittedName>
</protein>
<gene>
    <name evidence="1" type="ORF">PBY51_014367</name>
</gene>
<comment type="caution">
    <text evidence="1">The sequence shown here is derived from an EMBL/GenBank/DDBJ whole genome shotgun (WGS) entry which is preliminary data.</text>
</comment>
<proteinExistence type="predicted"/>
<reference evidence="1 2" key="2">
    <citation type="journal article" date="2023" name="Mol. Biol. Evol.">
        <title>Genomics of Secondarily Temperate Adaptation in the Only Non-Antarctic Icefish.</title>
        <authorList>
            <person name="Rivera-Colon A.G."/>
            <person name="Rayamajhi N."/>
            <person name="Minhas B.F."/>
            <person name="Madrigal G."/>
            <person name="Bilyk K.T."/>
            <person name="Yoon V."/>
            <person name="Hune M."/>
            <person name="Gregory S."/>
            <person name="Cheng C.H.C."/>
            <person name="Catchen J.M."/>
        </authorList>
    </citation>
    <scope>NUCLEOTIDE SEQUENCE [LARGE SCALE GENOMIC DNA]</scope>
    <source>
        <strain evidence="1">JMC-PN-2008</strain>
    </source>
</reference>
<dbReference type="EMBL" id="JAUZQC010000023">
    <property type="protein sequence ID" value="KAK5850087.1"/>
    <property type="molecule type" value="Genomic_DNA"/>
</dbReference>